<feature type="region of interest" description="Disordered" evidence="1">
    <location>
        <begin position="181"/>
        <end position="249"/>
    </location>
</feature>
<protein>
    <submittedName>
        <fullName evidence="2">Uncharacterized protein</fullName>
    </submittedName>
</protein>
<evidence type="ECO:0000313" key="2">
    <source>
        <dbReference type="EMBL" id="NKM49274.1"/>
    </source>
</evidence>
<accession>A0A8I2KJM7</accession>
<feature type="compositionally biased region" description="Low complexity" evidence="1">
    <location>
        <begin position="238"/>
        <end position="249"/>
    </location>
</feature>
<dbReference type="Proteomes" id="UP000662259">
    <property type="component" value="Unassembled WGS sequence"/>
</dbReference>
<dbReference type="AlphaFoldDB" id="A0A8I2KJM7"/>
<evidence type="ECO:0000256" key="1">
    <source>
        <dbReference type="SAM" id="MobiDB-lite"/>
    </source>
</evidence>
<feature type="compositionally biased region" description="Low complexity" evidence="1">
    <location>
        <begin position="54"/>
        <end position="76"/>
    </location>
</feature>
<feature type="compositionally biased region" description="Low complexity" evidence="1">
    <location>
        <begin position="181"/>
        <end position="201"/>
    </location>
</feature>
<comment type="caution">
    <text evidence="2">The sequence shown here is derived from an EMBL/GenBank/DDBJ whole genome shotgun (WGS) entry which is preliminary data.</text>
</comment>
<dbReference type="EMBL" id="WIEZ01000022">
    <property type="protein sequence ID" value="NKM49274.1"/>
    <property type="molecule type" value="Genomic_DNA"/>
</dbReference>
<evidence type="ECO:0000313" key="3">
    <source>
        <dbReference type="Proteomes" id="UP000662259"/>
    </source>
</evidence>
<sequence>MCIRDRGHGGGNSGGGHGGGSSNSGGGKGSASSRGKTESGRTGSTGKAAKTKSAKQTVSAKGTSKKTTIAKAPATKAAKKPAELAGLNSLKRNFHALMKTADPRMAAIAAFSTAYAQYELTNGVAPPADDPVLGDAALTAALAAATKTGTVTPEALGWARETLGVGTAIGTIDQMRDALAAAAPTPETPAAETETATGETADGSPTTDPVAAEETSETGMEGTADTTEAAQNVDETETSATSTETTTNP</sequence>
<gene>
    <name evidence="2" type="ORF">GFL91_30950</name>
</gene>
<feature type="region of interest" description="Disordered" evidence="1">
    <location>
        <begin position="1"/>
        <end position="78"/>
    </location>
</feature>
<organism evidence="2 3">
    <name type="scientific">Rhizobium leguminosarum bv. viciae</name>
    <dbReference type="NCBI Taxonomy" id="387"/>
    <lineage>
        <taxon>Bacteria</taxon>
        <taxon>Pseudomonadati</taxon>
        <taxon>Pseudomonadota</taxon>
        <taxon>Alphaproteobacteria</taxon>
        <taxon>Hyphomicrobiales</taxon>
        <taxon>Rhizobiaceae</taxon>
        <taxon>Rhizobium/Agrobacterium group</taxon>
        <taxon>Rhizobium</taxon>
    </lineage>
</organism>
<name>A0A8I2KJM7_RHILV</name>
<feature type="compositionally biased region" description="Low complexity" evidence="1">
    <location>
        <begin position="30"/>
        <end position="48"/>
    </location>
</feature>
<feature type="non-terminal residue" evidence="2">
    <location>
        <position position="1"/>
    </location>
</feature>
<dbReference type="RefSeq" id="WP_168277197.1">
    <property type="nucleotide sequence ID" value="NZ_WIEZ01000022.1"/>
</dbReference>
<reference evidence="2" key="1">
    <citation type="submission" date="2019-10" db="EMBL/GenBank/DDBJ databases">
        <title>Rhizobium leguminosarum symbiovar viciae collection.</title>
        <authorList>
            <person name="Boivin S."/>
            <person name="Lepetit M."/>
        </authorList>
    </citation>
    <scope>NUCLEOTIDE SEQUENCE</scope>
    <source>
        <strain evidence="2">L143</strain>
    </source>
</reference>
<proteinExistence type="predicted"/>
<feature type="compositionally biased region" description="Gly residues" evidence="1">
    <location>
        <begin position="9"/>
        <end position="29"/>
    </location>
</feature>